<organism evidence="7 8">
    <name type="scientific">Anaerofilum hominis</name>
    <dbReference type="NCBI Taxonomy" id="2763016"/>
    <lineage>
        <taxon>Bacteria</taxon>
        <taxon>Bacillati</taxon>
        <taxon>Bacillota</taxon>
        <taxon>Clostridia</taxon>
        <taxon>Eubacteriales</taxon>
        <taxon>Oscillospiraceae</taxon>
        <taxon>Anaerofilum</taxon>
    </lineage>
</organism>
<feature type="transmembrane region" description="Helical" evidence="6">
    <location>
        <begin position="447"/>
        <end position="466"/>
    </location>
</feature>
<dbReference type="Proteomes" id="UP000659630">
    <property type="component" value="Unassembled WGS sequence"/>
</dbReference>
<feature type="transmembrane region" description="Helical" evidence="6">
    <location>
        <begin position="311"/>
        <end position="333"/>
    </location>
</feature>
<dbReference type="RefSeq" id="WP_186886556.1">
    <property type="nucleotide sequence ID" value="NZ_JACONZ010000001.1"/>
</dbReference>
<dbReference type="PANTHER" id="PTHR30250">
    <property type="entry name" value="PST FAMILY PREDICTED COLANIC ACID TRANSPORTER"/>
    <property type="match status" value="1"/>
</dbReference>
<dbReference type="GO" id="GO:0005886">
    <property type="term" value="C:plasma membrane"/>
    <property type="evidence" value="ECO:0007669"/>
    <property type="project" value="UniProtKB-SubCell"/>
</dbReference>
<feature type="transmembrane region" description="Helical" evidence="6">
    <location>
        <begin position="87"/>
        <end position="105"/>
    </location>
</feature>
<evidence type="ECO:0000256" key="6">
    <source>
        <dbReference type="SAM" id="Phobius"/>
    </source>
</evidence>
<comment type="subcellular location">
    <subcellularLocation>
        <location evidence="1">Cell membrane</location>
        <topology evidence="1">Multi-pass membrane protein</topology>
    </subcellularLocation>
</comment>
<dbReference type="InterPro" id="IPR002797">
    <property type="entry name" value="Polysacc_synth"/>
</dbReference>
<keyword evidence="4 6" id="KW-1133">Transmembrane helix</keyword>
<keyword evidence="2" id="KW-1003">Cell membrane</keyword>
<dbReference type="PANTHER" id="PTHR30250:SF24">
    <property type="entry name" value="STAGE V SPORULATION PROTEIN B"/>
    <property type="match status" value="1"/>
</dbReference>
<dbReference type="InterPro" id="IPR024923">
    <property type="entry name" value="PG_synth_SpoVB"/>
</dbReference>
<sequence length="513" mass="55605">MKKLLFLKNAVILTGTALLLRAVGMFFRVYIAGQVGDEGMGLYQLIFTLYNLAITLATSGVTVAATRLTADWLARDRGAPTALCRRLVFYALCLGGAAGLLQFFLAQPASTLWLGDARAALSLRILAPSLPFMAVGATLRGYFMARRNVSSSSRAQIFEQAVRIGVVALLIGKALPRGIETACAVIVLGNTVSEALSCLYMALSWRRDLKRFASGKIQKPQGLLREYGGIVAPITATRGVGSLLVTVENILVPGCLAAFLGARETALAQFGQLKGMAMPVLFFPFSFLSTLSTLLLPEIAEAHGAGKKERLQALICRTVLITVTLSVLMGGLFRAFSSELGETLYHSAEIGFYIGVLGPVMPFMYLESMVDGILKGLGEQLSTFKYSVCDSVLRILLVVTLVPRLGMQGFLFVMLFSNIFTGFLNLHRLIRVTGIKVQWMRWVVKPLFSVGAAWAAYYFAFAVWAAPLLPPLAAFLCGAVLMALVYFLFLWLTGCVSLQDLSGLKREKNSGKA</sequence>
<proteinExistence type="predicted"/>
<feature type="transmembrane region" description="Helical" evidence="6">
    <location>
        <begin position="472"/>
        <end position="498"/>
    </location>
</feature>
<feature type="transmembrane region" description="Helical" evidence="6">
    <location>
        <begin position="43"/>
        <end position="66"/>
    </location>
</feature>
<dbReference type="PIRSF" id="PIRSF038958">
    <property type="entry name" value="PG_synth_SpoVB"/>
    <property type="match status" value="1"/>
</dbReference>
<reference evidence="7" key="1">
    <citation type="submission" date="2020-08" db="EMBL/GenBank/DDBJ databases">
        <title>Genome public.</title>
        <authorList>
            <person name="Liu C."/>
            <person name="Sun Q."/>
        </authorList>
    </citation>
    <scope>NUCLEOTIDE SEQUENCE</scope>
    <source>
        <strain evidence="7">BX8</strain>
    </source>
</reference>
<keyword evidence="3 6" id="KW-0812">Transmembrane</keyword>
<feature type="transmembrane region" description="Helical" evidence="6">
    <location>
        <begin position="409"/>
        <end position="426"/>
    </location>
</feature>
<dbReference type="Pfam" id="PF01943">
    <property type="entry name" value="Polysacc_synt"/>
    <property type="match status" value="1"/>
</dbReference>
<comment type="caution">
    <text evidence="7">The sequence shown here is derived from an EMBL/GenBank/DDBJ whole genome shotgun (WGS) entry which is preliminary data.</text>
</comment>
<protein>
    <submittedName>
        <fullName evidence="7">Polysaccharide biosynthesis C-terminal domain-containing protein</fullName>
    </submittedName>
</protein>
<accession>A0A923I4K8</accession>
<name>A0A923I4K8_9FIRM</name>
<keyword evidence="8" id="KW-1185">Reference proteome</keyword>
<dbReference type="AlphaFoldDB" id="A0A923I4K8"/>
<evidence type="ECO:0000256" key="5">
    <source>
        <dbReference type="ARBA" id="ARBA00023136"/>
    </source>
</evidence>
<evidence type="ECO:0000256" key="2">
    <source>
        <dbReference type="ARBA" id="ARBA00022475"/>
    </source>
</evidence>
<feature type="transmembrane region" description="Helical" evidence="6">
    <location>
        <begin position="125"/>
        <end position="145"/>
    </location>
</feature>
<feature type="transmembrane region" description="Helical" evidence="6">
    <location>
        <begin position="280"/>
        <end position="299"/>
    </location>
</feature>
<dbReference type="InterPro" id="IPR050833">
    <property type="entry name" value="Poly_Biosynth_Transport"/>
</dbReference>
<dbReference type="EMBL" id="JACONZ010000001">
    <property type="protein sequence ID" value="MBC5580188.1"/>
    <property type="molecule type" value="Genomic_DNA"/>
</dbReference>
<evidence type="ECO:0000256" key="4">
    <source>
        <dbReference type="ARBA" id="ARBA00022989"/>
    </source>
</evidence>
<feature type="transmembrane region" description="Helical" evidence="6">
    <location>
        <begin position="12"/>
        <end position="31"/>
    </location>
</feature>
<feature type="transmembrane region" description="Helical" evidence="6">
    <location>
        <begin position="345"/>
        <end position="366"/>
    </location>
</feature>
<gene>
    <name evidence="7" type="ORF">H8S23_01570</name>
</gene>
<keyword evidence="5 6" id="KW-0472">Membrane</keyword>
<evidence type="ECO:0000313" key="7">
    <source>
        <dbReference type="EMBL" id="MBC5580188.1"/>
    </source>
</evidence>
<evidence type="ECO:0000256" key="1">
    <source>
        <dbReference type="ARBA" id="ARBA00004651"/>
    </source>
</evidence>
<evidence type="ECO:0000256" key="3">
    <source>
        <dbReference type="ARBA" id="ARBA00022692"/>
    </source>
</evidence>
<evidence type="ECO:0000313" key="8">
    <source>
        <dbReference type="Proteomes" id="UP000659630"/>
    </source>
</evidence>